<dbReference type="Proteomes" id="UP000018660">
    <property type="component" value="Chromosome"/>
</dbReference>
<reference evidence="1 2" key="1">
    <citation type="submission" date="2013-12" db="EMBL/GenBank/DDBJ databases">
        <title>Complete Genomes of Pseudomonas monteilii SB3078 and SB3101, two Benzene, Toluene and Ethylbenzene Degrading Bacteria used for Bioaugmentation.</title>
        <authorList>
            <person name="Dueholm M.S."/>
            <person name="Albertsen M."/>
            <person name="D'Imperio S."/>
            <person name="Tale V.P."/>
            <person name="Lewis D."/>
            <person name="Nilsen P.H."/>
            <person name="Nielsen J.L."/>
        </authorList>
    </citation>
    <scope>NUCLEOTIDE SEQUENCE [LARGE SCALE GENOMIC DNA]</scope>
    <source>
        <strain evidence="1 2">SB3101</strain>
    </source>
</reference>
<protein>
    <submittedName>
        <fullName evidence="1">Uncharacterized protein</fullName>
    </submittedName>
</protein>
<accession>V9V802</accession>
<dbReference type="EMBL" id="CP006979">
    <property type="protein sequence ID" value="AHC91046.1"/>
    <property type="molecule type" value="Genomic_DNA"/>
</dbReference>
<gene>
    <name evidence="1" type="ORF">X970_08160</name>
</gene>
<sequence length="134" mass="15253">MATPQFIWVTAFRQENIAFKKQAFLSIPFGDSNLLHIAFASMRGVVPLNTQEIELVNQRLAYTVDKDRILNQLVKGGLRHTGQCFMLIDSLGHLFGKATKSRERTARVDVKYGLRQASEICQQLVARPEEFEID</sequence>
<evidence type="ECO:0000313" key="2">
    <source>
        <dbReference type="Proteomes" id="UP000018660"/>
    </source>
</evidence>
<dbReference type="KEGG" id="pmot:X970_08160"/>
<dbReference type="AlphaFoldDB" id="V9V802"/>
<proteinExistence type="predicted"/>
<dbReference type="HOGENOM" id="CLU_1894426_0_0_6"/>
<name>V9V802_9PSED</name>
<evidence type="ECO:0000313" key="1">
    <source>
        <dbReference type="EMBL" id="AHC91046.1"/>
    </source>
</evidence>
<organism evidence="1 2">
    <name type="scientific">Pseudomonas monteilii SB3101</name>
    <dbReference type="NCBI Taxonomy" id="1435058"/>
    <lineage>
        <taxon>Bacteria</taxon>
        <taxon>Pseudomonadati</taxon>
        <taxon>Pseudomonadota</taxon>
        <taxon>Gammaproteobacteria</taxon>
        <taxon>Pseudomonadales</taxon>
        <taxon>Pseudomonadaceae</taxon>
        <taxon>Pseudomonas</taxon>
    </lineage>
</organism>